<reference evidence="1 2" key="1">
    <citation type="submission" date="2020-03" db="EMBL/GenBank/DDBJ databases">
        <title>Draft genome of Streptomyces sp. ventii, isolated from the Axial Seamount in the Pacific Ocean, and resequencing of the two type strains Streptomyces lonarensis strain NCL 716 and Streptomyces bohaiensis strain 11A07.</title>
        <authorList>
            <person name="Loughran R.M."/>
            <person name="Pfannmuller K.M."/>
            <person name="Wasson B.J."/>
            <person name="Deadmond M.C."/>
            <person name="Paddock B.E."/>
            <person name="Koyack M.J."/>
            <person name="Gallegos D.A."/>
            <person name="Mitchell E.A."/>
            <person name="Ushijima B."/>
            <person name="Saw J.H."/>
            <person name="Mcphail K.L."/>
            <person name="Videau P."/>
        </authorList>
    </citation>
    <scope>NUCLEOTIDE SEQUENCE [LARGE SCALE GENOMIC DNA]</scope>
    <source>
        <strain evidence="1 2">11A07</strain>
    </source>
</reference>
<gene>
    <name evidence="1" type="ORF">HCN52_10590</name>
</gene>
<evidence type="ECO:0000313" key="2">
    <source>
        <dbReference type="Proteomes" id="UP000727056"/>
    </source>
</evidence>
<dbReference type="Gene3D" id="3.30.70.1280">
    <property type="entry name" value="SP0830-like domains"/>
    <property type="match status" value="1"/>
</dbReference>
<dbReference type="EMBL" id="JAAVJC010000069">
    <property type="protein sequence ID" value="NJQ15383.1"/>
    <property type="molecule type" value="Genomic_DNA"/>
</dbReference>
<protein>
    <submittedName>
        <fullName evidence="1">DUF1697 domain-containing protein</fullName>
    </submittedName>
</protein>
<keyword evidence="2" id="KW-1185">Reference proteome</keyword>
<dbReference type="PIRSF" id="PIRSF008502">
    <property type="entry name" value="UCP008502"/>
    <property type="match status" value="1"/>
</dbReference>
<evidence type="ECO:0000313" key="1">
    <source>
        <dbReference type="EMBL" id="NJQ15383.1"/>
    </source>
</evidence>
<sequence>MSEATVRVLLLRGVNVGGSRTVPMAELRTALEAAGHRHVRTLLQSGNAVLATEPGPSDAVAAAVAVTLRETFGFPTDLLVLDLAALREVVARCPFPARELDPTQLHVVFLDRPARDHPLAEADPGRFAPDELRLGERELYVRYPHGSGRSRLARALSAPLPGGIATARNWRTVTRLLELAESTPAA</sequence>
<comment type="caution">
    <text evidence="1">The sequence shown here is derived from an EMBL/GenBank/DDBJ whole genome shotgun (WGS) entry which is preliminary data.</text>
</comment>
<organism evidence="1 2">
    <name type="scientific">Streptomyces bohaiensis</name>
    <dbReference type="NCBI Taxonomy" id="1431344"/>
    <lineage>
        <taxon>Bacteria</taxon>
        <taxon>Bacillati</taxon>
        <taxon>Actinomycetota</taxon>
        <taxon>Actinomycetes</taxon>
        <taxon>Kitasatosporales</taxon>
        <taxon>Streptomycetaceae</taxon>
        <taxon>Streptomyces</taxon>
    </lineage>
</organism>
<dbReference type="InterPro" id="IPR012545">
    <property type="entry name" value="DUF1697"/>
</dbReference>
<dbReference type="RefSeq" id="WP_168088157.1">
    <property type="nucleotide sequence ID" value="NZ_BHZH01000362.1"/>
</dbReference>
<dbReference type="Pfam" id="PF08002">
    <property type="entry name" value="DUF1697"/>
    <property type="match status" value="1"/>
</dbReference>
<accession>A0ABX1C8I0</accession>
<name>A0ABX1C8I0_9ACTN</name>
<dbReference type="PANTHER" id="PTHR36439">
    <property type="entry name" value="BLL4334 PROTEIN"/>
    <property type="match status" value="1"/>
</dbReference>
<dbReference type="PANTHER" id="PTHR36439:SF1">
    <property type="entry name" value="DUF1697 DOMAIN-CONTAINING PROTEIN"/>
    <property type="match status" value="1"/>
</dbReference>
<dbReference type="SUPFAM" id="SSF160379">
    <property type="entry name" value="SP0830-like"/>
    <property type="match status" value="1"/>
</dbReference>
<proteinExistence type="predicted"/>
<dbReference type="Proteomes" id="UP000727056">
    <property type="component" value="Unassembled WGS sequence"/>
</dbReference>